<organism evidence="3 4">
    <name type="scientific">Stylophora pistillata</name>
    <name type="common">Smooth cauliflower coral</name>
    <dbReference type="NCBI Taxonomy" id="50429"/>
    <lineage>
        <taxon>Eukaryota</taxon>
        <taxon>Metazoa</taxon>
        <taxon>Cnidaria</taxon>
        <taxon>Anthozoa</taxon>
        <taxon>Hexacorallia</taxon>
        <taxon>Scleractinia</taxon>
        <taxon>Astrocoeniina</taxon>
        <taxon>Pocilloporidae</taxon>
        <taxon>Stylophora</taxon>
    </lineage>
</organism>
<dbReference type="Gene3D" id="3.30.1370.50">
    <property type="entry name" value="R3H-like domain"/>
    <property type="match status" value="1"/>
</dbReference>
<accession>A0A2B4S378</accession>
<feature type="domain" description="R3H" evidence="2">
    <location>
        <begin position="68"/>
        <end position="133"/>
    </location>
</feature>
<feature type="compositionally biased region" description="Polar residues" evidence="1">
    <location>
        <begin position="375"/>
        <end position="384"/>
    </location>
</feature>
<dbReference type="PANTHER" id="PTHR21678">
    <property type="entry name" value="GROWTH INHIBITION AND DIFFERENTIATION RELATED PROTEIN 88"/>
    <property type="match status" value="1"/>
</dbReference>
<feature type="region of interest" description="Disordered" evidence="1">
    <location>
        <begin position="669"/>
        <end position="801"/>
    </location>
</feature>
<feature type="region of interest" description="Disordered" evidence="1">
    <location>
        <begin position="954"/>
        <end position="986"/>
    </location>
</feature>
<gene>
    <name evidence="3" type="primary">R3hcc1l</name>
    <name evidence="3" type="ORF">AWC38_SpisGene11063</name>
</gene>
<dbReference type="PROSITE" id="PS51061">
    <property type="entry name" value="R3H"/>
    <property type="match status" value="1"/>
</dbReference>
<dbReference type="InterPro" id="IPR036867">
    <property type="entry name" value="R3H_dom_sf"/>
</dbReference>
<dbReference type="InterPro" id="IPR012677">
    <property type="entry name" value="Nucleotide-bd_a/b_plait_sf"/>
</dbReference>
<dbReference type="InterPro" id="IPR001374">
    <property type="entry name" value="R3H_dom"/>
</dbReference>
<feature type="compositionally biased region" description="Polar residues" evidence="1">
    <location>
        <begin position="763"/>
        <end position="773"/>
    </location>
</feature>
<evidence type="ECO:0000313" key="3">
    <source>
        <dbReference type="EMBL" id="PFX24341.1"/>
    </source>
</evidence>
<dbReference type="PANTHER" id="PTHR21678:SF0">
    <property type="entry name" value="C3H1-TYPE DOMAIN-CONTAINING PROTEIN"/>
    <property type="match status" value="1"/>
</dbReference>
<evidence type="ECO:0000313" key="4">
    <source>
        <dbReference type="Proteomes" id="UP000225706"/>
    </source>
</evidence>
<dbReference type="SUPFAM" id="SSF54928">
    <property type="entry name" value="RNA-binding domain, RBD"/>
    <property type="match status" value="1"/>
</dbReference>
<feature type="compositionally biased region" description="Acidic residues" evidence="1">
    <location>
        <begin position="780"/>
        <end position="790"/>
    </location>
</feature>
<feature type="compositionally biased region" description="Basic and acidic residues" evidence="1">
    <location>
        <begin position="688"/>
        <end position="704"/>
    </location>
</feature>
<feature type="region of interest" description="Disordered" evidence="1">
    <location>
        <begin position="366"/>
        <end position="427"/>
    </location>
</feature>
<comment type="caution">
    <text evidence="3">The sequence shown here is derived from an EMBL/GenBank/DDBJ whole genome shotgun (WGS) entry which is preliminary data.</text>
</comment>
<evidence type="ECO:0000256" key="1">
    <source>
        <dbReference type="SAM" id="MobiDB-lite"/>
    </source>
</evidence>
<dbReference type="OrthoDB" id="5418203at2759"/>
<dbReference type="EMBL" id="LSMT01000179">
    <property type="protein sequence ID" value="PFX24341.1"/>
    <property type="molecule type" value="Genomic_DNA"/>
</dbReference>
<dbReference type="Proteomes" id="UP000225706">
    <property type="component" value="Unassembled WGS sequence"/>
</dbReference>
<feature type="compositionally biased region" description="Basic and acidic residues" evidence="1">
    <location>
        <begin position="713"/>
        <end position="728"/>
    </location>
</feature>
<feature type="compositionally biased region" description="Basic and acidic residues" evidence="1">
    <location>
        <begin position="669"/>
        <end position="679"/>
    </location>
</feature>
<dbReference type="AlphaFoldDB" id="A0A2B4S378"/>
<proteinExistence type="predicted"/>
<reference evidence="4" key="1">
    <citation type="journal article" date="2017" name="bioRxiv">
        <title>Comparative analysis of the genomes of Stylophora pistillata and Acropora digitifera provides evidence for extensive differences between species of corals.</title>
        <authorList>
            <person name="Voolstra C.R."/>
            <person name="Li Y."/>
            <person name="Liew Y.J."/>
            <person name="Baumgarten S."/>
            <person name="Zoccola D."/>
            <person name="Flot J.-F."/>
            <person name="Tambutte S."/>
            <person name="Allemand D."/>
            <person name="Aranda M."/>
        </authorList>
    </citation>
    <scope>NUCLEOTIDE SEQUENCE [LARGE SCALE GENOMIC DNA]</scope>
</reference>
<dbReference type="InterPro" id="IPR035979">
    <property type="entry name" value="RBD_domain_sf"/>
</dbReference>
<dbReference type="InterPro" id="IPR039884">
    <property type="entry name" value="R3HC1/R3HCL"/>
</dbReference>
<protein>
    <submittedName>
        <fullName evidence="3">Coiled-coil domain-containing protein R3HCC1L</fullName>
    </submittedName>
</protein>
<dbReference type="SUPFAM" id="SSF82708">
    <property type="entry name" value="R3H domain"/>
    <property type="match status" value="1"/>
</dbReference>
<dbReference type="GO" id="GO:0003676">
    <property type="term" value="F:nucleic acid binding"/>
    <property type="evidence" value="ECO:0007669"/>
    <property type="project" value="UniProtKB-UniRule"/>
</dbReference>
<name>A0A2B4S378_STYPI</name>
<feature type="compositionally biased region" description="Basic and acidic residues" evidence="1">
    <location>
        <begin position="954"/>
        <end position="980"/>
    </location>
</feature>
<evidence type="ECO:0000259" key="2">
    <source>
        <dbReference type="PROSITE" id="PS51061"/>
    </source>
</evidence>
<sequence length="986" mass="110182">MEVLSPAGLGVGDVNFPRTRLLCDGCPPLGWELALKSPYGEWSINKNERLVCLMVCHFNGRYRSAIELKFLEQVEEEITTFWNSCGDNAVLVFPPLDPHYRFLLHQLIGESSRLQTVSVGQGRQRRTVVYFTSERDSHKMTQSQSSAEKTFFGRGRGRRTKKPDQALYVPGALRKAKNDKTKESATLESSTNITENEEISKSNSSINNGVIVATKDDPNKKKQCSQRYGTELNNTLQQDIPLSSEGLVDDIVAGIKRTYLEGNMQQASTNVSSDLFVNETLHIGGMGDEANKLSLPNSDNKIKFPKSSNGALDEESDGSLAKTFVTTGNGTTCKEKMDKCTVTVDTENDSCVQMNKKIVYSEQNQGIIDSRENDSNNSNPLKTETQSHKDDSISIGNVNDPPLDKQKAETKGGLMESPTDLDLPVDDQPTISVLSRYENANEARSETAARHNGSDIIIDLDDSVKKESYRILTDPGGDQQEEKVQNKGCLDDRSQSEATLKGVESSSVVDEAFLQPCGAMTDVPVAKPSLQMHAMNVQFDHQSLSVKKHTVKQGEDGTQKELVCSQLSMSKEDITDKAGIRSMEMTSKSVHEHAENCGNHPSCTLDVSPTSLVLEKDLASQRFNSDVGRLSECTEELHAQTENTGEKAQEVLEEKHSVSNLSVAELKENVGELEMEHDKTTKKKKPKKDKDGKEEKSKSKDKGEKTKRKDKKNSKEKSDKDENLDSKQKEKKHKKSKNKEQSSKQGDTEDLNTCGKIIERESSTQSKLQTGSSIKKHDNDSEDDDDDDWESNFNESGDCLNPEHLEELTRLTGKADLEVHKTQFDFYSFVPKEVELDDEEFGHIVEIYNFSADLKTQDLMQALSSFRSKGFDIKWVDDTHALAVFSSRHTAQDAIKLCSGPLMKLRPVSEGTTESKKKASWCSDLLQPYKERPQTSKLLADRMVTGALGIKSKMTREERAKEREKLKEAKTKRQEEKMRMADIWGD</sequence>
<dbReference type="Gene3D" id="3.30.70.330">
    <property type="match status" value="1"/>
</dbReference>
<feature type="region of interest" description="Disordered" evidence="1">
    <location>
        <begin position="178"/>
        <end position="201"/>
    </location>
</feature>
<keyword evidence="4" id="KW-1185">Reference proteome</keyword>
<dbReference type="Pfam" id="PF01424">
    <property type="entry name" value="R3H"/>
    <property type="match status" value="1"/>
</dbReference>